<comment type="caution">
    <text evidence="2">The sequence shown here is derived from an EMBL/GenBank/DDBJ whole genome shotgun (WGS) entry which is preliminary data.</text>
</comment>
<dbReference type="InterPro" id="IPR007111">
    <property type="entry name" value="NACHT_NTPase"/>
</dbReference>
<dbReference type="InterPro" id="IPR011989">
    <property type="entry name" value="ARM-like"/>
</dbReference>
<keyword evidence="3" id="KW-1185">Reference proteome</keyword>
<dbReference type="InterPro" id="IPR004155">
    <property type="entry name" value="PBS_lyase_HEAT"/>
</dbReference>
<dbReference type="PROSITE" id="PS50837">
    <property type="entry name" value="NACHT"/>
    <property type="match status" value="1"/>
</dbReference>
<dbReference type="Pfam" id="PF03130">
    <property type="entry name" value="HEAT_PBS"/>
    <property type="match status" value="2"/>
</dbReference>
<dbReference type="EMBL" id="LGUS01000001">
    <property type="protein sequence ID" value="KOG43688.1"/>
    <property type="molecule type" value="Genomic_DNA"/>
</dbReference>
<dbReference type="SUPFAM" id="SSF48371">
    <property type="entry name" value="ARM repeat"/>
    <property type="match status" value="2"/>
</dbReference>
<gene>
    <name evidence="2" type="ORF">ADK37_00775</name>
</gene>
<dbReference type="Gene3D" id="1.25.10.10">
    <property type="entry name" value="Leucine-rich Repeat Variant"/>
    <property type="match status" value="3"/>
</dbReference>
<evidence type="ECO:0000259" key="1">
    <source>
        <dbReference type="PROSITE" id="PS50837"/>
    </source>
</evidence>
<dbReference type="eggNOG" id="COG5635">
    <property type="taxonomic scope" value="Bacteria"/>
</dbReference>
<dbReference type="InterPro" id="IPR027417">
    <property type="entry name" value="P-loop_NTPase"/>
</dbReference>
<dbReference type="SMART" id="SM00567">
    <property type="entry name" value="EZ_HEAT"/>
    <property type="match status" value="10"/>
</dbReference>
<dbReference type="PANTHER" id="PTHR12697:SF5">
    <property type="entry name" value="DEOXYHYPUSINE HYDROXYLASE"/>
    <property type="match status" value="1"/>
</dbReference>
<dbReference type="InterPro" id="IPR016024">
    <property type="entry name" value="ARM-type_fold"/>
</dbReference>
<name>A0A0L8LZU5_9ACTN</name>
<dbReference type="Pfam" id="PF05729">
    <property type="entry name" value="NACHT"/>
    <property type="match status" value="1"/>
</dbReference>
<organism evidence="2 3">
    <name type="scientific">Streptomyces resistomycificus</name>
    <dbReference type="NCBI Taxonomy" id="67356"/>
    <lineage>
        <taxon>Bacteria</taxon>
        <taxon>Bacillati</taxon>
        <taxon>Actinomycetota</taxon>
        <taxon>Actinomycetes</taxon>
        <taxon>Kitasatosporales</taxon>
        <taxon>Streptomycetaceae</taxon>
        <taxon>Streptomyces</taxon>
        <taxon>Streptomyces aurantiacus group</taxon>
    </lineage>
</organism>
<dbReference type="eggNOG" id="COG1413">
    <property type="taxonomic scope" value="Bacteria"/>
</dbReference>
<sequence>MVQVLIAHADGEESLAAEIAGPLEDAGYEVLHYGTVLVGDSLIQQASHAISQGSPVVLCGTVMAVGTGLVNILVSAARHHGESRIFALQMEKKAYLDPLALDGKIALYWQDPAKAVAELVKALTEYYPTTRASTGTTRGLNRLEQRYRDLTLKTCDIVDLANLPIGDRELITKELFLRSLYVSLRVSVDIPAGFEPQDLDRKLQSLESQRQEQGDKPNARSRFPVGERLDTSKRLVVLGDPGAGKSTLLRWIATAYLLRLKSNPDWSQLPDVETLPDTDWLPLYIRCRDLDDTRATGSLEEMIQHHLCKSGFSLGEAREFTPFLLSSLRDGRVLLLIDGLDEISDTALRARFCRQVEQIHVAFPEAPIIVTSRIVGYKEMGLRITRGFEHVTVLDLTPADKDDFARRWCVVTEPPTRRNTATEELISDIHSADRIERLTGNPMLLTTMALVKKKVGKLPSHRADLYREAVDVLLNWRSDVDERMDPHEALPQLQYLAYFMCDSGVQQIRHDEVLDTLERMRREFPAVRAARDHSPSEFLRLLERRTGILVESGHVRHHGRLVPVYEFRHLTFQEYLAGLALVTGRFPGRNRQKSLAEHIATLAAQTVTVQSGPDLEDVSVTENWREAIRLSVMTCGDDDVDSVLLAVCTPLPEEDAATTARPRAALACSCLADEPNVSEEVAAEIVQRFIETLTDEDGGGPAVTVADTALEEVGGSLWSAYLSRSIVTTWLGKPTDFGRLGGPASTVLGQAAPREKDAFEEWSRTQVARLDDSRPEVAVEASLVLMDAAYRGEIVRVPGMVEGLISLLSHGACEAAAAAWALGWVATSSGIEPRWDPSPSELRQLEDAIASKALLPEAVVLLLWCFPKPAQASDSVATAVMSHFRAAGSKTRDRLAGQYVKLFPDRTDPVVSVTRDHDPEVRLAASLLLKDLDGPRAVEPLLRVLTGPGGQVHRQAATALGEIRDPRAVEPLIDVLTDTHGDPIPEVALALGSIGDPGAVAPLLGLLTDPDGNPRGVVADVLGRLRDSRAIQPLLDRLTGGDGAPHLVVVRALGELRAAEAVEPLLDHLTGPEGNLNPVVAETLGRLGDPQAVQPLLHHLTGPDGDLNPVVAEALGRLGDPQAVQPLLHHLTDPDGDLNPVVAEALGRLGDPQAVQPLLHHLTDPDGEPQPAVASALGRLGDTRALQPLLETWRSHSLEAPSAVVAALAVLGDTDAREAVEEAMRHTFIGVRQTALWSLADLEKDRSDRVLLSRDRDALSPGIDPQAVITEAALQMDRSAVDLSAAEIRARYEELAQRYPLTLSWSQET</sequence>
<dbReference type="STRING" id="67356.AQJ84_09140"/>
<dbReference type="Proteomes" id="UP000037251">
    <property type="component" value="Unassembled WGS sequence"/>
</dbReference>
<evidence type="ECO:0000313" key="2">
    <source>
        <dbReference type="EMBL" id="KOG43688.1"/>
    </source>
</evidence>
<reference evidence="3" key="1">
    <citation type="submission" date="2015-07" db="EMBL/GenBank/DDBJ databases">
        <authorList>
            <person name="Ju K.-S."/>
            <person name="Doroghazi J.R."/>
            <person name="Metcalf W.W."/>
        </authorList>
    </citation>
    <scope>NUCLEOTIDE SEQUENCE [LARGE SCALE GENOMIC DNA]</scope>
    <source>
        <strain evidence="3">NRRL 2290</strain>
    </source>
</reference>
<dbReference type="GO" id="GO:0016491">
    <property type="term" value="F:oxidoreductase activity"/>
    <property type="evidence" value="ECO:0007669"/>
    <property type="project" value="TreeGrafter"/>
</dbReference>
<accession>A0A0L8LZU5</accession>
<proteinExistence type="predicted"/>
<dbReference type="PANTHER" id="PTHR12697">
    <property type="entry name" value="PBS LYASE HEAT-LIKE PROTEIN"/>
    <property type="match status" value="1"/>
</dbReference>
<dbReference type="PATRIC" id="fig|67356.5.peg.171"/>
<dbReference type="RefSeq" id="WP_053190133.1">
    <property type="nucleotide sequence ID" value="NZ_LGUS01000001.1"/>
</dbReference>
<protein>
    <recommendedName>
        <fullName evidence="1">NACHT domain-containing protein</fullName>
    </recommendedName>
</protein>
<dbReference type="Pfam" id="PF13646">
    <property type="entry name" value="HEAT_2"/>
    <property type="match status" value="3"/>
</dbReference>
<evidence type="ECO:0000313" key="3">
    <source>
        <dbReference type="Proteomes" id="UP000037251"/>
    </source>
</evidence>
<dbReference type="Gene3D" id="3.40.50.300">
    <property type="entry name" value="P-loop containing nucleotide triphosphate hydrolases"/>
    <property type="match status" value="1"/>
</dbReference>
<feature type="domain" description="NACHT" evidence="1">
    <location>
        <begin position="233"/>
        <end position="373"/>
    </location>
</feature>
<dbReference type="SUPFAM" id="SSF52540">
    <property type="entry name" value="P-loop containing nucleoside triphosphate hydrolases"/>
    <property type="match status" value="1"/>
</dbReference>